<evidence type="ECO:0000256" key="1">
    <source>
        <dbReference type="SAM" id="Phobius"/>
    </source>
</evidence>
<feature type="domain" description="DUF7703" evidence="2">
    <location>
        <begin position="52"/>
        <end position="279"/>
    </location>
</feature>
<feature type="transmembrane region" description="Helical" evidence="1">
    <location>
        <begin position="220"/>
        <end position="240"/>
    </location>
</feature>
<dbReference type="EMBL" id="HG793141">
    <property type="protein sequence ID" value="CRL22998.1"/>
    <property type="molecule type" value="Genomic_DNA"/>
</dbReference>
<accession>A0A0G4P9K4</accession>
<feature type="transmembrane region" description="Helical" evidence="1">
    <location>
        <begin position="104"/>
        <end position="127"/>
    </location>
</feature>
<reference evidence="3 4" key="1">
    <citation type="journal article" date="2014" name="Nat. Commun.">
        <title>Multiple recent horizontal transfers of a large genomic region in cheese making fungi.</title>
        <authorList>
            <person name="Cheeseman K."/>
            <person name="Ropars J."/>
            <person name="Renault P."/>
            <person name="Dupont J."/>
            <person name="Gouzy J."/>
            <person name="Branca A."/>
            <person name="Abraham A.L."/>
            <person name="Ceppi M."/>
            <person name="Conseiller E."/>
            <person name="Debuchy R."/>
            <person name="Malagnac F."/>
            <person name="Goarin A."/>
            <person name="Silar P."/>
            <person name="Lacoste S."/>
            <person name="Sallet E."/>
            <person name="Bensimon A."/>
            <person name="Giraud T."/>
            <person name="Brygoo Y."/>
        </authorList>
    </citation>
    <scope>NUCLEOTIDE SEQUENCE [LARGE SCALE GENOMIC DNA]</scope>
    <source>
        <strain evidence="4">FM 013</strain>
    </source>
</reference>
<dbReference type="PANTHER" id="PTHR37013:SF5">
    <property type="entry name" value="INTEGRAL MEMBRANE PROTEIN"/>
    <property type="match status" value="1"/>
</dbReference>
<proteinExistence type="predicted"/>
<dbReference type="InterPro" id="IPR056120">
    <property type="entry name" value="DUF7703"/>
</dbReference>
<name>A0A0G4P9K4_PENC3</name>
<feature type="transmembrane region" description="Helical" evidence="1">
    <location>
        <begin position="75"/>
        <end position="98"/>
    </location>
</feature>
<organism evidence="3 4">
    <name type="scientific">Penicillium camemberti (strain FM 013)</name>
    <dbReference type="NCBI Taxonomy" id="1429867"/>
    <lineage>
        <taxon>Eukaryota</taxon>
        <taxon>Fungi</taxon>
        <taxon>Dikarya</taxon>
        <taxon>Ascomycota</taxon>
        <taxon>Pezizomycotina</taxon>
        <taxon>Eurotiomycetes</taxon>
        <taxon>Eurotiomycetidae</taxon>
        <taxon>Eurotiales</taxon>
        <taxon>Aspergillaceae</taxon>
        <taxon>Penicillium</taxon>
    </lineage>
</organism>
<protein>
    <submittedName>
        <fullName evidence="3">7TM GPCR, rhodopsin-like</fullName>
    </submittedName>
</protein>
<sequence length="310" mass="36054">MRLYPANIFNWNKSPKFHIIIWSLQKEAVEVAHLYLHGQRDSQNLSDCPFSIAFYNAIELTVLVFVTFHRYNGLYFWSLLLSTVLGIIPSTIGALLNYLSIGPLWLALSFSTIGFYFTVPGQSVVLYSRLNLVLHNTKILRFILYLIIIDAVIILPSTITLTFGSAYIQEHHWKIGYHVIERLEVTWFCVQELFISLVYIWETIKLLHPNPGKSSRRSRVIYELLALNLIVILMDIALLVTEYRSHIFDQVALKCFVYSVKLKLEFAVLGKLVTLTTRSHRQPTTDEMLDIPDSMQFHPTEDFENHNWMR</sequence>
<dbReference type="AlphaFoldDB" id="A0A0G4P9K4"/>
<keyword evidence="1" id="KW-0472">Membrane</keyword>
<evidence type="ECO:0000313" key="4">
    <source>
        <dbReference type="Proteomes" id="UP000053732"/>
    </source>
</evidence>
<gene>
    <name evidence="3" type="ORF">PCAMFM013_S008g000427</name>
</gene>
<keyword evidence="1" id="KW-0812">Transmembrane</keyword>
<evidence type="ECO:0000259" key="2">
    <source>
        <dbReference type="Pfam" id="PF24802"/>
    </source>
</evidence>
<evidence type="ECO:0000313" key="3">
    <source>
        <dbReference type="EMBL" id="CRL22998.1"/>
    </source>
</evidence>
<keyword evidence="1" id="KW-1133">Transmembrane helix</keyword>
<dbReference type="PANTHER" id="PTHR37013">
    <property type="entry name" value="INTEGRAL MEMBRANE PROTEIN (AFU_ORTHOLOGUE AFUA_1G05950)-RELATED"/>
    <property type="match status" value="1"/>
</dbReference>
<dbReference type="Proteomes" id="UP000053732">
    <property type="component" value="Unassembled WGS sequence"/>
</dbReference>
<keyword evidence="4" id="KW-1185">Reference proteome</keyword>
<dbReference type="Pfam" id="PF24802">
    <property type="entry name" value="DUF7703"/>
    <property type="match status" value="1"/>
</dbReference>
<feature type="transmembrane region" description="Helical" evidence="1">
    <location>
        <begin position="139"/>
        <end position="165"/>
    </location>
</feature>